<dbReference type="EMBL" id="RCBY01000077">
    <property type="protein sequence ID" value="RQH42217.1"/>
    <property type="molecule type" value="Genomic_DNA"/>
</dbReference>
<organism evidence="1 2">
    <name type="scientific">Okeania hirsuta</name>
    <dbReference type="NCBI Taxonomy" id="1458930"/>
    <lineage>
        <taxon>Bacteria</taxon>
        <taxon>Bacillati</taxon>
        <taxon>Cyanobacteriota</taxon>
        <taxon>Cyanophyceae</taxon>
        <taxon>Oscillatoriophycideae</taxon>
        <taxon>Oscillatoriales</taxon>
        <taxon>Microcoleaceae</taxon>
        <taxon>Okeania</taxon>
    </lineage>
</organism>
<reference evidence="1 2" key="1">
    <citation type="journal article" date="2018" name="ACS Chem. Biol.">
        <title>Ketoreductase domain dysfunction expands chemodiversity: malyngamide biosynthesis in the cyanobacterium Okeania hirsuta.</title>
        <authorList>
            <person name="Moss N.A."/>
            <person name="Leao T."/>
            <person name="Rankin M."/>
            <person name="McCullough T.M."/>
            <person name="Qu P."/>
            <person name="Korobeynikov A."/>
            <person name="Smith J.L."/>
            <person name="Gerwick L."/>
            <person name="Gerwick W.H."/>
        </authorList>
    </citation>
    <scope>NUCLEOTIDE SEQUENCE [LARGE SCALE GENOMIC DNA]</scope>
    <source>
        <strain evidence="1 2">PAB10Feb10-1</strain>
    </source>
</reference>
<dbReference type="Proteomes" id="UP000269154">
    <property type="component" value="Unassembled WGS sequence"/>
</dbReference>
<evidence type="ECO:0008006" key="3">
    <source>
        <dbReference type="Google" id="ProtNLM"/>
    </source>
</evidence>
<name>A0A3N6PBW2_9CYAN</name>
<dbReference type="OrthoDB" id="9776685at2"/>
<dbReference type="RefSeq" id="WP_124154826.1">
    <property type="nucleotide sequence ID" value="NZ_CAWOLW010000692.1"/>
</dbReference>
<comment type="caution">
    <text evidence="1">The sequence shown here is derived from an EMBL/GenBank/DDBJ whole genome shotgun (WGS) entry which is preliminary data.</text>
</comment>
<evidence type="ECO:0000313" key="2">
    <source>
        <dbReference type="Proteomes" id="UP000269154"/>
    </source>
</evidence>
<accession>A0A3N6PBW2</accession>
<sequence>MNYDTVLVDYQGVGGSSGSKTTIGAKEAKDVASAMTFVRQINPNQPIILYGISMESAAILR</sequence>
<evidence type="ECO:0000313" key="1">
    <source>
        <dbReference type="EMBL" id="RQH42217.1"/>
    </source>
</evidence>
<keyword evidence="2" id="KW-1185">Reference proteome</keyword>
<protein>
    <recommendedName>
        <fullName evidence="3">Alpha/beta hydrolase</fullName>
    </recommendedName>
</protein>
<dbReference type="SUPFAM" id="SSF53474">
    <property type="entry name" value="alpha/beta-Hydrolases"/>
    <property type="match status" value="1"/>
</dbReference>
<gene>
    <name evidence="1" type="ORF">D5R40_15035</name>
</gene>
<dbReference type="InterPro" id="IPR029058">
    <property type="entry name" value="AB_hydrolase_fold"/>
</dbReference>
<proteinExistence type="predicted"/>
<dbReference type="AlphaFoldDB" id="A0A3N6PBW2"/>
<dbReference type="Gene3D" id="3.40.50.1820">
    <property type="entry name" value="alpha/beta hydrolase"/>
    <property type="match status" value="1"/>
</dbReference>